<dbReference type="AlphaFoldDB" id="A0A543B027"/>
<keyword evidence="2 4" id="KW-0238">DNA-binding</keyword>
<dbReference type="PROSITE" id="PS50977">
    <property type="entry name" value="HTH_TETR_2"/>
    <property type="match status" value="1"/>
</dbReference>
<dbReference type="PRINTS" id="PR00455">
    <property type="entry name" value="HTHTETR"/>
</dbReference>
<feature type="region of interest" description="Disordered" evidence="5">
    <location>
        <begin position="28"/>
        <end position="58"/>
    </location>
</feature>
<dbReference type="RefSeq" id="WP_142042258.1">
    <property type="nucleotide sequence ID" value="NZ_JBHTGS010000004.1"/>
</dbReference>
<gene>
    <name evidence="7" type="ORF">FB566_3777</name>
</gene>
<dbReference type="GO" id="GO:0000976">
    <property type="term" value="F:transcription cis-regulatory region binding"/>
    <property type="evidence" value="ECO:0007669"/>
    <property type="project" value="TreeGrafter"/>
</dbReference>
<keyword evidence="3" id="KW-0804">Transcription</keyword>
<feature type="DNA-binding region" description="H-T-H motif" evidence="4">
    <location>
        <begin position="81"/>
        <end position="100"/>
    </location>
</feature>
<evidence type="ECO:0000259" key="6">
    <source>
        <dbReference type="PROSITE" id="PS50977"/>
    </source>
</evidence>
<dbReference type="PANTHER" id="PTHR30055">
    <property type="entry name" value="HTH-TYPE TRANSCRIPTIONAL REGULATOR RUTR"/>
    <property type="match status" value="1"/>
</dbReference>
<feature type="compositionally biased region" description="Pro residues" evidence="5">
    <location>
        <begin position="36"/>
        <end position="50"/>
    </location>
</feature>
<dbReference type="OrthoDB" id="3211155at2"/>
<dbReference type="EMBL" id="VFOW01000001">
    <property type="protein sequence ID" value="TQL78195.1"/>
    <property type="molecule type" value="Genomic_DNA"/>
</dbReference>
<dbReference type="Proteomes" id="UP000317043">
    <property type="component" value="Unassembled WGS sequence"/>
</dbReference>
<dbReference type="InterPro" id="IPR050109">
    <property type="entry name" value="HTH-type_TetR-like_transc_reg"/>
</dbReference>
<dbReference type="FunFam" id="1.10.10.60:FF:000141">
    <property type="entry name" value="TetR family transcriptional regulator"/>
    <property type="match status" value="1"/>
</dbReference>
<dbReference type="InterPro" id="IPR001647">
    <property type="entry name" value="HTH_TetR"/>
</dbReference>
<evidence type="ECO:0000256" key="2">
    <source>
        <dbReference type="ARBA" id="ARBA00023125"/>
    </source>
</evidence>
<comment type="caution">
    <text evidence="7">The sequence shown here is derived from an EMBL/GenBank/DDBJ whole genome shotgun (WGS) entry which is preliminary data.</text>
</comment>
<feature type="domain" description="HTH tetR-type" evidence="6">
    <location>
        <begin position="58"/>
        <end position="118"/>
    </location>
</feature>
<keyword evidence="8" id="KW-1185">Reference proteome</keyword>
<dbReference type="GO" id="GO:0045892">
    <property type="term" value="P:negative regulation of DNA-templated transcription"/>
    <property type="evidence" value="ECO:0007669"/>
    <property type="project" value="UniProtKB-ARBA"/>
</dbReference>
<keyword evidence="1" id="KW-0805">Transcription regulation</keyword>
<protein>
    <submittedName>
        <fullName evidence="7">TetR family transcriptional regulator</fullName>
    </submittedName>
</protein>
<evidence type="ECO:0000256" key="5">
    <source>
        <dbReference type="SAM" id="MobiDB-lite"/>
    </source>
</evidence>
<evidence type="ECO:0000313" key="8">
    <source>
        <dbReference type="Proteomes" id="UP000317043"/>
    </source>
</evidence>
<evidence type="ECO:0000256" key="4">
    <source>
        <dbReference type="PROSITE-ProRule" id="PRU00335"/>
    </source>
</evidence>
<dbReference type="InterPro" id="IPR009057">
    <property type="entry name" value="Homeodomain-like_sf"/>
</dbReference>
<organism evidence="7 8">
    <name type="scientific">Stackebrandtia endophytica</name>
    <dbReference type="NCBI Taxonomy" id="1496996"/>
    <lineage>
        <taxon>Bacteria</taxon>
        <taxon>Bacillati</taxon>
        <taxon>Actinomycetota</taxon>
        <taxon>Actinomycetes</taxon>
        <taxon>Glycomycetales</taxon>
        <taxon>Glycomycetaceae</taxon>
        <taxon>Stackebrandtia</taxon>
    </lineage>
</organism>
<dbReference type="Pfam" id="PF00440">
    <property type="entry name" value="TetR_N"/>
    <property type="match status" value="1"/>
</dbReference>
<dbReference type="GO" id="GO:0003700">
    <property type="term" value="F:DNA-binding transcription factor activity"/>
    <property type="evidence" value="ECO:0007669"/>
    <property type="project" value="TreeGrafter"/>
</dbReference>
<reference evidence="7 8" key="1">
    <citation type="submission" date="2019-06" db="EMBL/GenBank/DDBJ databases">
        <title>Sequencing the genomes of 1000 actinobacteria strains.</title>
        <authorList>
            <person name="Klenk H.-P."/>
        </authorList>
    </citation>
    <scope>NUCLEOTIDE SEQUENCE [LARGE SCALE GENOMIC DNA]</scope>
    <source>
        <strain evidence="7 8">DSM 45928</strain>
    </source>
</reference>
<proteinExistence type="predicted"/>
<dbReference type="SUPFAM" id="SSF46689">
    <property type="entry name" value="Homeodomain-like"/>
    <property type="match status" value="1"/>
</dbReference>
<dbReference type="PANTHER" id="PTHR30055:SF234">
    <property type="entry name" value="HTH-TYPE TRANSCRIPTIONAL REGULATOR BETI"/>
    <property type="match status" value="1"/>
</dbReference>
<accession>A0A543B027</accession>
<evidence type="ECO:0000256" key="1">
    <source>
        <dbReference type="ARBA" id="ARBA00023015"/>
    </source>
</evidence>
<dbReference type="InParanoid" id="A0A543B027"/>
<evidence type="ECO:0000256" key="3">
    <source>
        <dbReference type="ARBA" id="ARBA00023163"/>
    </source>
</evidence>
<evidence type="ECO:0000313" key="7">
    <source>
        <dbReference type="EMBL" id="TQL78195.1"/>
    </source>
</evidence>
<sequence length="240" mass="25587">MTTADDETIRAATRALTEATAVLSDLLARRTAPAPSKRPNPPPKTKPPTAPTKSSKVDQTRAELLAAAGRVFAEKGYEGASVGDIAAAAGYTKGALYAHFTSKTELFLAFARQKLHDDMTAGSAEDVSCLADAMRDNADHHVDDETMLRGLEIMTYAVRHPESHAELAPQLADSVHWLARKVRDDRAPAGKANPPTESDYDTAIGIISITNFTVLLRSVTGPETIPPGAGGRLIERLMGS</sequence>
<name>A0A543B027_9ACTN</name>
<dbReference type="Gene3D" id="1.10.357.10">
    <property type="entry name" value="Tetracycline Repressor, domain 2"/>
    <property type="match status" value="1"/>
</dbReference>